<dbReference type="AlphaFoldDB" id="A0A4Z2HBG1"/>
<evidence type="ECO:0008006" key="4">
    <source>
        <dbReference type="Google" id="ProtNLM"/>
    </source>
</evidence>
<sequence>MLEAWLLLLLRLRSVTRLSSSSSSMRKGCDEVGSSSGHEYCWRNVWDSAALAVSRSMGLKGRSDKPPFSLLLVSMFTRCTTLSTESSHRQPSQVRLHAFLEDVQGTQLGRVFGQWSSIRRQNLMDPHHIFVVQPPGDFDLAHGVLHRHSVAHHQLFDCHALSAALVHS</sequence>
<accession>A0A4Z2HBG1</accession>
<gene>
    <name evidence="2" type="ORF">EYF80_027204</name>
</gene>
<feature type="chain" id="PRO_5021394220" description="Secreted protein" evidence="1">
    <location>
        <begin position="18"/>
        <end position="168"/>
    </location>
</feature>
<evidence type="ECO:0000256" key="1">
    <source>
        <dbReference type="SAM" id="SignalP"/>
    </source>
</evidence>
<organism evidence="2 3">
    <name type="scientific">Liparis tanakae</name>
    <name type="common">Tanaka's snailfish</name>
    <dbReference type="NCBI Taxonomy" id="230148"/>
    <lineage>
        <taxon>Eukaryota</taxon>
        <taxon>Metazoa</taxon>
        <taxon>Chordata</taxon>
        <taxon>Craniata</taxon>
        <taxon>Vertebrata</taxon>
        <taxon>Euteleostomi</taxon>
        <taxon>Actinopterygii</taxon>
        <taxon>Neopterygii</taxon>
        <taxon>Teleostei</taxon>
        <taxon>Neoteleostei</taxon>
        <taxon>Acanthomorphata</taxon>
        <taxon>Eupercaria</taxon>
        <taxon>Perciformes</taxon>
        <taxon>Cottioidei</taxon>
        <taxon>Cottales</taxon>
        <taxon>Liparidae</taxon>
        <taxon>Liparis</taxon>
    </lineage>
</organism>
<evidence type="ECO:0000313" key="3">
    <source>
        <dbReference type="Proteomes" id="UP000314294"/>
    </source>
</evidence>
<keyword evidence="1" id="KW-0732">Signal</keyword>
<protein>
    <recommendedName>
        <fullName evidence="4">Secreted protein</fullName>
    </recommendedName>
</protein>
<name>A0A4Z2HBG1_9TELE</name>
<dbReference type="EMBL" id="SRLO01000290">
    <property type="protein sequence ID" value="TNN62605.1"/>
    <property type="molecule type" value="Genomic_DNA"/>
</dbReference>
<reference evidence="2 3" key="1">
    <citation type="submission" date="2019-03" db="EMBL/GenBank/DDBJ databases">
        <title>First draft genome of Liparis tanakae, snailfish: a comprehensive survey of snailfish specific genes.</title>
        <authorList>
            <person name="Kim W."/>
            <person name="Song I."/>
            <person name="Jeong J.-H."/>
            <person name="Kim D."/>
            <person name="Kim S."/>
            <person name="Ryu S."/>
            <person name="Song J.Y."/>
            <person name="Lee S.K."/>
        </authorList>
    </citation>
    <scope>NUCLEOTIDE SEQUENCE [LARGE SCALE GENOMIC DNA]</scope>
    <source>
        <tissue evidence="2">Muscle</tissue>
    </source>
</reference>
<keyword evidence="3" id="KW-1185">Reference proteome</keyword>
<evidence type="ECO:0000313" key="2">
    <source>
        <dbReference type="EMBL" id="TNN62605.1"/>
    </source>
</evidence>
<proteinExistence type="predicted"/>
<dbReference type="Proteomes" id="UP000314294">
    <property type="component" value="Unassembled WGS sequence"/>
</dbReference>
<comment type="caution">
    <text evidence="2">The sequence shown here is derived from an EMBL/GenBank/DDBJ whole genome shotgun (WGS) entry which is preliminary data.</text>
</comment>
<feature type="signal peptide" evidence="1">
    <location>
        <begin position="1"/>
        <end position="17"/>
    </location>
</feature>